<evidence type="ECO:0000313" key="3">
    <source>
        <dbReference type="Proteomes" id="UP000017861"/>
    </source>
</evidence>
<reference evidence="2 3" key="1">
    <citation type="journal article" date="2014" name="Genome Announc.">
        <title>Trypanosoma cruzi Clone Dm28c Draft Genome Sequence.</title>
        <authorList>
            <person name="Grisard E.C."/>
            <person name="Teixeira S.M."/>
            <person name="de Almeida L.G."/>
            <person name="Stoco P.H."/>
            <person name="Gerber A.L."/>
            <person name="Talavera-Lopez C."/>
            <person name="Lima O.C."/>
            <person name="Andersson B."/>
            <person name="de Vasconcelos A.T."/>
        </authorList>
    </citation>
    <scope>NUCLEOTIDE SEQUENCE [LARGE SCALE GENOMIC DNA]</scope>
    <source>
        <strain evidence="2 3">Dm28c</strain>
    </source>
</reference>
<feature type="region of interest" description="Disordered" evidence="1">
    <location>
        <begin position="1"/>
        <end position="110"/>
    </location>
</feature>
<comment type="caution">
    <text evidence="2">The sequence shown here is derived from an EMBL/GenBank/DDBJ whole genome shotgun (WGS) entry which is preliminary data.</text>
</comment>
<organism evidence="2 3">
    <name type="scientific">Trypanosoma cruzi Dm28c</name>
    <dbReference type="NCBI Taxonomy" id="1416333"/>
    <lineage>
        <taxon>Eukaryota</taxon>
        <taxon>Discoba</taxon>
        <taxon>Euglenozoa</taxon>
        <taxon>Kinetoplastea</taxon>
        <taxon>Metakinetoplastina</taxon>
        <taxon>Trypanosomatida</taxon>
        <taxon>Trypanosomatidae</taxon>
        <taxon>Trypanosoma</taxon>
        <taxon>Schizotrypanum</taxon>
    </lineage>
</organism>
<evidence type="ECO:0000256" key="1">
    <source>
        <dbReference type="SAM" id="MobiDB-lite"/>
    </source>
</evidence>
<feature type="compositionally biased region" description="Basic and acidic residues" evidence="1">
    <location>
        <begin position="68"/>
        <end position="93"/>
    </location>
</feature>
<protein>
    <submittedName>
        <fullName evidence="2">Amastigote surface protein</fullName>
    </submittedName>
</protein>
<gene>
    <name evidence="2" type="ORF">TCDM_11375</name>
</gene>
<sequence>MQPHVWHSAAEPHGDADGDVQPDADMDAEPEHRALQSDTLQSDGDAAADGDGGAAAHADPDGVGEQHAVVERRGVPDACRDDDGGWWHPDAERHPRRWERRPDTADGGAAAAVSVGTRPAARHAPELRAGVDDAVERVWWSVGSDAEQRDVGAQRDESVHRPGAGCARAPRLLHCCRRDDSHSLRRRGGVWRLQGCVAWVLHDQVGHAACCCQRPLGDHRRCCGCDGCCRGGDRRAGLHPGDAGARRVREDAMRHGAGACEHRCAAVLPVGVRCL</sequence>
<dbReference type="VEuPathDB" id="TriTrypDB:TCDM_11375"/>
<dbReference type="EMBL" id="AYLP01000345">
    <property type="protein sequence ID" value="ESS61049.1"/>
    <property type="molecule type" value="Genomic_DNA"/>
</dbReference>
<dbReference type="AlphaFoldDB" id="V5B0M3"/>
<dbReference type="Proteomes" id="UP000017861">
    <property type="component" value="Unassembled WGS sequence"/>
</dbReference>
<feature type="compositionally biased region" description="Acidic residues" evidence="1">
    <location>
        <begin position="17"/>
        <end position="28"/>
    </location>
</feature>
<name>V5B0M3_TRYCR</name>
<accession>V5B0M3</accession>
<evidence type="ECO:0000313" key="2">
    <source>
        <dbReference type="EMBL" id="ESS61049.1"/>
    </source>
</evidence>
<proteinExistence type="predicted"/>
<feature type="compositionally biased region" description="Low complexity" evidence="1">
    <location>
        <begin position="43"/>
        <end position="63"/>
    </location>
</feature>